<dbReference type="SUPFAM" id="SSF47240">
    <property type="entry name" value="Ferritin-like"/>
    <property type="match status" value="1"/>
</dbReference>
<sequence length="275" mass="29849">MSNDPIHLALAEGHEDDTRWAYGTGFEDPLHGVDTAVPDGVDTGRLAALCTALGDDALISAQRLAEWTTRAPELEEEVALANIGLDLIGQARLLYARAGRADGSGRGEDAYAYFRDAEDFRNVRLAELPCGDFAFSVVRLLVLSAWRLAQLQALASHPDPVLAAIAAKGVQELTYHRQYAAEWTVRLGDGTEESRRRTAAALTETLPYLDELFAAYDARDEVLAVLRQVTEEADLPLPAVRPLPGSGRDGLRTAYLAPLLAELQSVARADPDATW</sequence>
<dbReference type="InterPro" id="IPR011882">
    <property type="entry name" value="PaaC"/>
</dbReference>
<dbReference type="Gene3D" id="1.20.1260.10">
    <property type="match status" value="1"/>
</dbReference>
<protein>
    <submittedName>
        <fullName evidence="1">Phenylacetate-CoA oxygenase subunit PaaI</fullName>
    </submittedName>
</protein>
<dbReference type="RefSeq" id="WP_006345121.1">
    <property type="nucleotide sequence ID" value="NZ_CP029159.1"/>
</dbReference>
<dbReference type="EMBL" id="CP029159">
    <property type="protein sequence ID" value="QKM66265.1"/>
    <property type="molecule type" value="Genomic_DNA"/>
</dbReference>
<dbReference type="InterPro" id="IPR012347">
    <property type="entry name" value="Ferritin-like"/>
</dbReference>
<dbReference type="Pfam" id="PF05138">
    <property type="entry name" value="PaaA_PaaC"/>
    <property type="match status" value="1"/>
</dbReference>
<dbReference type="InterPro" id="IPR052703">
    <property type="entry name" value="Aromatic_CoA_ox/epox"/>
</dbReference>
<dbReference type="Proteomes" id="UP000005940">
    <property type="component" value="Chromosome"/>
</dbReference>
<reference evidence="1 2" key="1">
    <citation type="journal article" date="2012" name="J. Bacteriol.">
        <title>Draft genome of Streptomyces tsukubaensis NRRL 18488, the producer of the clinically important immunosuppressant tacrolimus (FK506).</title>
        <authorList>
            <person name="Barreiro C."/>
            <person name="Prieto C."/>
            <person name="Sola-Landa A."/>
            <person name="Solera E."/>
            <person name="Martinez-Castro M."/>
            <person name="Perez-Redondo R."/>
            <person name="Garcia-Estrada C."/>
            <person name="Aparicio J.F."/>
            <person name="Fernandez-Martinez L.T."/>
            <person name="Santos-Aberturas J."/>
            <person name="Salehi-Najafabadi Z."/>
            <person name="Rodriguez-Garcia A."/>
            <person name="Tauch A."/>
            <person name="Martin J.F."/>
        </authorList>
    </citation>
    <scope>NUCLEOTIDE SEQUENCE [LARGE SCALE GENOMIC DNA]</scope>
    <source>
        <strain evidence="2">DSM 42081 / NBRC 108919 / NRRL 18488 / 9993</strain>
    </source>
</reference>
<evidence type="ECO:0000313" key="2">
    <source>
        <dbReference type="Proteomes" id="UP000005940"/>
    </source>
</evidence>
<dbReference type="PANTHER" id="PTHR30458:SF0">
    <property type="entry name" value="1,2-PHENYLACETYL-COA EPOXIDASE, SUBUNIT C"/>
    <property type="match status" value="1"/>
</dbReference>
<dbReference type="GO" id="GO:0005829">
    <property type="term" value="C:cytosol"/>
    <property type="evidence" value="ECO:0007669"/>
    <property type="project" value="TreeGrafter"/>
</dbReference>
<evidence type="ECO:0000313" key="1">
    <source>
        <dbReference type="EMBL" id="QKM66265.1"/>
    </source>
</evidence>
<accession>I2NAI9</accession>
<organism evidence="1 2">
    <name type="scientific">Streptomyces tsukubensis (strain DSM 42081 / NBRC 108919 / NRRL 18488 / 9993)</name>
    <dbReference type="NCBI Taxonomy" id="1114943"/>
    <lineage>
        <taxon>Bacteria</taxon>
        <taxon>Bacillati</taxon>
        <taxon>Actinomycetota</taxon>
        <taxon>Actinomycetes</taxon>
        <taxon>Kitasatosporales</taxon>
        <taxon>Streptomycetaceae</taxon>
        <taxon>Streptomyces</taxon>
    </lineage>
</organism>
<name>I2NAI9_STRT9</name>
<dbReference type="NCBIfam" id="TIGR02158">
    <property type="entry name" value="PA_CoA_Oxy3"/>
    <property type="match status" value="1"/>
</dbReference>
<dbReference type="AlphaFoldDB" id="I2NAI9"/>
<dbReference type="InterPro" id="IPR007814">
    <property type="entry name" value="PaaA_PaaC"/>
</dbReference>
<proteinExistence type="predicted"/>
<dbReference type="InterPro" id="IPR009078">
    <property type="entry name" value="Ferritin-like_SF"/>
</dbReference>
<dbReference type="GO" id="GO:0010124">
    <property type="term" value="P:phenylacetate catabolic process"/>
    <property type="evidence" value="ECO:0007669"/>
    <property type="project" value="InterPro"/>
</dbReference>
<dbReference type="PANTHER" id="PTHR30458">
    <property type="entry name" value="PHENYLACETIC ACID DEGRADATION PROTEIN PAA"/>
    <property type="match status" value="1"/>
</dbReference>
<gene>
    <name evidence="1" type="primary">paaI</name>
    <name evidence="1" type="ORF">STSU_002865</name>
</gene>
<keyword evidence="2" id="KW-1185">Reference proteome</keyword>